<evidence type="ECO:0000313" key="2">
    <source>
        <dbReference type="EMBL" id="WTS11288.1"/>
    </source>
</evidence>
<protein>
    <submittedName>
        <fullName evidence="2">Uncharacterized protein</fullName>
    </submittedName>
</protein>
<dbReference type="SUPFAM" id="SSF51735">
    <property type="entry name" value="NAD(P)-binding Rossmann-fold domains"/>
    <property type="match status" value="1"/>
</dbReference>
<dbReference type="Gene3D" id="3.40.50.720">
    <property type="entry name" value="NAD(P)-binding Rossmann-like Domain"/>
    <property type="match status" value="1"/>
</dbReference>
<dbReference type="AlphaFoldDB" id="A0AAU1U1P3"/>
<reference evidence="2" key="1">
    <citation type="submission" date="2022-10" db="EMBL/GenBank/DDBJ databases">
        <title>The complete genomes of actinobacterial strains from the NBC collection.</title>
        <authorList>
            <person name="Joergensen T.S."/>
            <person name="Alvarez Arevalo M."/>
            <person name="Sterndorff E.B."/>
            <person name="Faurdal D."/>
            <person name="Vuksanovic O."/>
            <person name="Mourched A.-S."/>
            <person name="Charusanti P."/>
            <person name="Shaw S."/>
            <person name="Blin K."/>
            <person name="Weber T."/>
        </authorList>
    </citation>
    <scope>NUCLEOTIDE SEQUENCE</scope>
    <source>
        <strain evidence="2">NBC_00119</strain>
    </source>
</reference>
<organism evidence="2">
    <name type="scientific">Streptomyces sp. NBC_00119</name>
    <dbReference type="NCBI Taxonomy" id="2975659"/>
    <lineage>
        <taxon>Bacteria</taxon>
        <taxon>Bacillati</taxon>
        <taxon>Actinomycetota</taxon>
        <taxon>Actinomycetes</taxon>
        <taxon>Kitasatosporales</taxon>
        <taxon>Streptomycetaceae</taxon>
        <taxon>Streptomyces</taxon>
    </lineage>
</organism>
<dbReference type="InterPro" id="IPR036291">
    <property type="entry name" value="NAD(P)-bd_dom_sf"/>
</dbReference>
<accession>A0AAU1U1P3</accession>
<gene>
    <name evidence="2" type="ORF">OHU69_09500</name>
</gene>
<name>A0AAU1U1P3_9ACTN</name>
<dbReference type="EMBL" id="CP108195">
    <property type="protein sequence ID" value="WTS11288.1"/>
    <property type="molecule type" value="Genomic_DNA"/>
</dbReference>
<proteinExistence type="predicted"/>
<evidence type="ECO:0000256" key="1">
    <source>
        <dbReference type="SAM" id="MobiDB-lite"/>
    </source>
</evidence>
<feature type="region of interest" description="Disordered" evidence="1">
    <location>
        <begin position="60"/>
        <end position="89"/>
    </location>
</feature>
<feature type="compositionally biased region" description="Polar residues" evidence="1">
    <location>
        <begin position="77"/>
        <end position="89"/>
    </location>
</feature>
<sequence length="89" mass="9711">MSVEVAIDTFPQKAEIQRFVQPDEIAELMAFVISPAAPRMTGSALRMGRRRGEARLISGAVKGRPARVRRPDDRAGTASSITAESTERN</sequence>